<dbReference type="EMBL" id="CP019607">
    <property type="protein sequence ID" value="AQP49548.1"/>
    <property type="molecule type" value="Genomic_DNA"/>
</dbReference>
<dbReference type="AlphaFoldDB" id="A0A1Q2CTW9"/>
<dbReference type="STRING" id="399497.BW733_00545"/>
<dbReference type="InterPro" id="IPR036866">
    <property type="entry name" value="RibonucZ/Hydroxyglut_hydro"/>
</dbReference>
<dbReference type="Proteomes" id="UP000188235">
    <property type="component" value="Chromosome"/>
</dbReference>
<sequence length="256" mass="27338">MSPVWTPVTDRTFVTTVEPHGVNVGLVVGDEAALLIDSGNTAEQGAELLASAREQAGVPVTHVVLTHDHADHTGGLAGMQELTSVAHEDLTSLTPTRQFSMALAIQLGAQRVELVHFGEGHTRSDVIVFVPGENVIFVGDLLEQGGDPQVDETTSLSNWPTVLDGVLGACTDSTRFVPGHGTVVDRDFAFIQRAEIAMLYSQTEMMIQQGTRLEDAATATEWPFTAETLAVALPKAYAELAAKGIEPKRQLPIFGV</sequence>
<reference evidence="2 3" key="1">
    <citation type="journal article" date="2008" name="Int. J. Syst. Evol. Microbiol.">
        <title>Tessaracoccus flavescens sp. nov., isolated from marine sediment.</title>
        <authorList>
            <person name="Lee D.W."/>
            <person name="Lee S.D."/>
        </authorList>
    </citation>
    <scope>NUCLEOTIDE SEQUENCE [LARGE SCALE GENOMIC DNA]</scope>
    <source>
        <strain evidence="2 3">SST-39T</strain>
    </source>
</reference>
<dbReference type="Gene3D" id="3.60.15.10">
    <property type="entry name" value="Ribonuclease Z/Hydroxyacylglutathione hydrolase-like"/>
    <property type="match status" value="1"/>
</dbReference>
<gene>
    <name evidence="2" type="ORF">BW733_00545</name>
</gene>
<feature type="domain" description="Metallo-beta-lactamase" evidence="1">
    <location>
        <begin position="21"/>
        <end position="180"/>
    </location>
</feature>
<dbReference type="SMART" id="SM00849">
    <property type="entry name" value="Lactamase_B"/>
    <property type="match status" value="1"/>
</dbReference>
<dbReference type="KEGG" id="tfa:BW733_00545"/>
<dbReference type="OrthoDB" id="2273115at2"/>
<keyword evidence="3" id="KW-1185">Reference proteome</keyword>
<accession>A0A1Q2CTW9</accession>
<dbReference type="Pfam" id="PF00753">
    <property type="entry name" value="Lactamase_B"/>
    <property type="match status" value="2"/>
</dbReference>
<name>A0A1Q2CTW9_9ACTN</name>
<proteinExistence type="predicted"/>
<dbReference type="SUPFAM" id="SSF56281">
    <property type="entry name" value="Metallo-hydrolase/oxidoreductase"/>
    <property type="match status" value="1"/>
</dbReference>
<dbReference type="InterPro" id="IPR050855">
    <property type="entry name" value="NDM-1-like"/>
</dbReference>
<organism evidence="2 3">
    <name type="scientific">Tessaracoccus flavescens</name>
    <dbReference type="NCBI Taxonomy" id="399497"/>
    <lineage>
        <taxon>Bacteria</taxon>
        <taxon>Bacillati</taxon>
        <taxon>Actinomycetota</taxon>
        <taxon>Actinomycetes</taxon>
        <taxon>Propionibacteriales</taxon>
        <taxon>Propionibacteriaceae</taxon>
        <taxon>Tessaracoccus</taxon>
    </lineage>
</organism>
<dbReference type="InterPro" id="IPR001279">
    <property type="entry name" value="Metallo-B-lactamas"/>
</dbReference>
<dbReference type="CDD" id="cd16282">
    <property type="entry name" value="metallo-hydrolase-like_MBL-fold"/>
    <property type="match status" value="1"/>
</dbReference>
<dbReference type="PANTHER" id="PTHR42951">
    <property type="entry name" value="METALLO-BETA-LACTAMASE DOMAIN-CONTAINING"/>
    <property type="match status" value="1"/>
</dbReference>
<evidence type="ECO:0000259" key="1">
    <source>
        <dbReference type="SMART" id="SM00849"/>
    </source>
</evidence>
<dbReference type="PANTHER" id="PTHR42951:SF4">
    <property type="entry name" value="ACYL-COENZYME A THIOESTERASE MBLAC2"/>
    <property type="match status" value="1"/>
</dbReference>
<evidence type="ECO:0000313" key="2">
    <source>
        <dbReference type="EMBL" id="AQP49548.1"/>
    </source>
</evidence>
<protein>
    <recommendedName>
        <fullName evidence="1">Metallo-beta-lactamase domain-containing protein</fullName>
    </recommendedName>
</protein>
<dbReference type="RefSeq" id="WP_077346948.1">
    <property type="nucleotide sequence ID" value="NZ_CP019607.1"/>
</dbReference>
<evidence type="ECO:0000313" key="3">
    <source>
        <dbReference type="Proteomes" id="UP000188235"/>
    </source>
</evidence>